<dbReference type="AlphaFoldDB" id="A0A2K9NKK2"/>
<organism evidence="4 5">
    <name type="scientific">Niveispirillum cyanobacteriorum</name>
    <dbReference type="NCBI Taxonomy" id="1612173"/>
    <lineage>
        <taxon>Bacteria</taxon>
        <taxon>Pseudomonadati</taxon>
        <taxon>Pseudomonadota</taxon>
        <taxon>Alphaproteobacteria</taxon>
        <taxon>Rhodospirillales</taxon>
        <taxon>Azospirillaceae</taxon>
        <taxon>Niveispirillum</taxon>
    </lineage>
</organism>
<dbReference type="SUPFAM" id="SSF46894">
    <property type="entry name" value="C-terminal effector domain of the bipartite response regulators"/>
    <property type="match status" value="1"/>
</dbReference>
<name>A0A2K9NKK2_9PROT</name>
<gene>
    <name evidence="4" type="ORF">C0V82_25005</name>
</gene>
<proteinExistence type="predicted"/>
<dbReference type="Gene3D" id="1.25.40.10">
    <property type="entry name" value="Tetratricopeptide repeat domain"/>
    <property type="match status" value="1"/>
</dbReference>
<sequence length="1078" mass="116729">MCRIRHITEAAEAQIEPRAMDVLSALCHRAGTILSADDLLHLCWDGVVVGENQVHKAIAQLRRALRDSPADPVYIENIRKRGYRTLAPVTFPPGYGAGAVEETWTRASPYIGLDPFDAAHADVFFGRETAVTRLCAAMAGRLAAGRPFVLVLGPSGSGKTSLIQAGLLPALMAGSGGFRVEGIASLDLGDVANLPLPTALGGALLDLERDGEPLFAGHSAESIGTALTGEVESLPPGARHPDEPGRNPARFILFIDRMEALFNTPMAGILQRAQFLTALDRLARLGPFAVIGACRNDFYPDLAREPLLMAGKETGAHFDLEPPTRAEIAQMIRRPAEMAGLSFGIDLNSNEHLDDLLCEGVANNTDALPLLQYTLQQLYLQRSPTRELTIEAYRRLGGIDGAIGRRAEAILEALPPQAQAALPRIFSLIVAAGGADGNARSLRAPWSVLATTEERQLVTNFVDQRLFVSLSHGREPVFGVAHEALLRQWPRAVAWIAEHRQSLRIRARLEAEAQQWIAEGRRTDRLLRQGRPLEEARELLKTRAVPLSPDISALITASARQARRADRLRLGAVVGFAVIAMMALAQGYQARQAEALAAQRRQEAEGLVDFMLGDLTQKLQPLARLDLLGGVAEKALAYLTEEDAGRVPGPLRLRQAKALLTLADVNRSRGNVDAALTALGRAETLLRVNLAEGPVDGPLLKTAGAVAFWFGQIALDRRNLDEAEKHFIRYRDLARSMVALNAQDEDASLELSYALASLGSLRLRRDQVSEAAQDFEESNRLKRAVMDKRPDDRALAVSMANGLSWLANARAQDGRLDDAVMLYGQQKDMLEGLRKAEPDALEWSNRLALAYKLEAILLAARGKTEAALASLQMSSDLIGYLLNKEPENSLWQRQKTENDVLGARFHLLANDLTGASAKLSGALVWLEQALAAKPTDGYVRRLMGQALANRAEMLLLTGDVKAAAASVAKAEAIIREGPQDASRAVLTANILLVQAAVERARRNGETVAAFCGEAVRLLGPVAATTRDYKILDPWVRANVCAGTLSAAVGGMSTLEKIGYADAHYQRAISSTLKQGDVK</sequence>
<dbReference type="Gene3D" id="1.10.10.10">
    <property type="entry name" value="Winged helix-like DNA-binding domain superfamily/Winged helix DNA-binding domain"/>
    <property type="match status" value="1"/>
</dbReference>
<dbReference type="Gene3D" id="3.40.50.300">
    <property type="entry name" value="P-loop containing nucleotide triphosphate hydrolases"/>
    <property type="match status" value="1"/>
</dbReference>
<evidence type="ECO:0000256" key="2">
    <source>
        <dbReference type="PROSITE-ProRule" id="PRU01091"/>
    </source>
</evidence>
<evidence type="ECO:0000313" key="4">
    <source>
        <dbReference type="EMBL" id="AUN33600.1"/>
    </source>
</evidence>
<dbReference type="PROSITE" id="PS51755">
    <property type="entry name" value="OMPR_PHOB"/>
    <property type="match status" value="1"/>
</dbReference>
<dbReference type="GO" id="GO:0000160">
    <property type="term" value="P:phosphorelay signal transduction system"/>
    <property type="evidence" value="ECO:0007669"/>
    <property type="project" value="InterPro"/>
</dbReference>
<evidence type="ECO:0000313" key="5">
    <source>
        <dbReference type="Proteomes" id="UP000234752"/>
    </source>
</evidence>
<dbReference type="CDD" id="cd00383">
    <property type="entry name" value="trans_reg_C"/>
    <property type="match status" value="1"/>
</dbReference>
<feature type="domain" description="OmpR/PhoB-type" evidence="3">
    <location>
        <begin position="1"/>
        <end position="87"/>
    </location>
</feature>
<keyword evidence="1 2" id="KW-0238">DNA-binding</keyword>
<dbReference type="InterPro" id="IPR027417">
    <property type="entry name" value="P-loop_NTPase"/>
</dbReference>
<dbReference type="InterPro" id="IPR001867">
    <property type="entry name" value="OmpR/PhoB-type_DNA-bd"/>
</dbReference>
<dbReference type="Pfam" id="PF20703">
    <property type="entry name" value="nSTAND1"/>
    <property type="match status" value="1"/>
</dbReference>
<accession>A0A2K9NKK2</accession>
<dbReference type="PANTHER" id="PTHR47691:SF3">
    <property type="entry name" value="HTH-TYPE TRANSCRIPTIONAL REGULATOR RV0890C-RELATED"/>
    <property type="match status" value="1"/>
</dbReference>
<evidence type="ECO:0000256" key="1">
    <source>
        <dbReference type="ARBA" id="ARBA00023125"/>
    </source>
</evidence>
<dbReference type="Pfam" id="PF00486">
    <property type="entry name" value="Trans_reg_C"/>
    <property type="match status" value="1"/>
</dbReference>
<evidence type="ECO:0000259" key="3">
    <source>
        <dbReference type="PROSITE" id="PS51755"/>
    </source>
</evidence>
<dbReference type="SMART" id="SM00862">
    <property type="entry name" value="Trans_reg_C"/>
    <property type="match status" value="1"/>
</dbReference>
<dbReference type="InterPro" id="IPR016032">
    <property type="entry name" value="Sig_transdc_resp-reg_C-effctor"/>
</dbReference>
<protein>
    <recommendedName>
        <fullName evidence="3">OmpR/PhoB-type domain-containing protein</fullName>
    </recommendedName>
</protein>
<keyword evidence="5" id="KW-1185">Reference proteome</keyword>
<dbReference type="SUPFAM" id="SSF48452">
    <property type="entry name" value="TPR-like"/>
    <property type="match status" value="1"/>
</dbReference>
<dbReference type="GO" id="GO:0006355">
    <property type="term" value="P:regulation of DNA-templated transcription"/>
    <property type="evidence" value="ECO:0007669"/>
    <property type="project" value="InterPro"/>
</dbReference>
<dbReference type="Proteomes" id="UP000234752">
    <property type="component" value="Plasmid unnamed1"/>
</dbReference>
<dbReference type="InterPro" id="IPR036388">
    <property type="entry name" value="WH-like_DNA-bd_sf"/>
</dbReference>
<geneLocation type="plasmid" evidence="4 5">
    <name>unnamed1</name>
</geneLocation>
<dbReference type="PANTHER" id="PTHR47691">
    <property type="entry name" value="REGULATOR-RELATED"/>
    <property type="match status" value="1"/>
</dbReference>
<feature type="DNA-binding region" description="OmpR/PhoB-type" evidence="2">
    <location>
        <begin position="1"/>
        <end position="87"/>
    </location>
</feature>
<keyword evidence="4" id="KW-0614">Plasmid</keyword>
<dbReference type="InterPro" id="IPR011990">
    <property type="entry name" value="TPR-like_helical_dom_sf"/>
</dbReference>
<dbReference type="SUPFAM" id="SSF52540">
    <property type="entry name" value="P-loop containing nucleoside triphosphate hydrolases"/>
    <property type="match status" value="1"/>
</dbReference>
<dbReference type="KEGG" id="ncb:C0V82_25005"/>
<reference evidence="4 5" key="1">
    <citation type="submission" date="2017-12" db="EMBL/GenBank/DDBJ databases">
        <title>Genomes of bacteria within cyanobacterial aggregates.</title>
        <authorList>
            <person name="Cai H."/>
        </authorList>
    </citation>
    <scope>NUCLEOTIDE SEQUENCE [LARGE SCALE GENOMIC DNA]</scope>
    <source>
        <strain evidence="4 5">TH16</strain>
        <plasmid evidence="4 5">unnamed1</plasmid>
    </source>
</reference>
<dbReference type="GO" id="GO:0003677">
    <property type="term" value="F:DNA binding"/>
    <property type="evidence" value="ECO:0007669"/>
    <property type="project" value="UniProtKB-UniRule"/>
</dbReference>
<dbReference type="InterPro" id="IPR049052">
    <property type="entry name" value="nSTAND1"/>
</dbReference>
<dbReference type="EMBL" id="CP025613">
    <property type="protein sequence ID" value="AUN33600.1"/>
    <property type="molecule type" value="Genomic_DNA"/>
</dbReference>